<dbReference type="VEuPathDB" id="FungiDB:RhiirA1_482053"/>
<feature type="compositionally biased region" description="Acidic residues" evidence="1">
    <location>
        <begin position="198"/>
        <end position="207"/>
    </location>
</feature>
<evidence type="ECO:0000313" key="3">
    <source>
        <dbReference type="Proteomes" id="UP000232722"/>
    </source>
</evidence>
<reference evidence="2 3" key="2">
    <citation type="submission" date="2017-09" db="EMBL/GenBank/DDBJ databases">
        <title>Extensive intraspecific genome diversity in a model arbuscular mycorrhizal fungus.</title>
        <authorList>
            <person name="Chen E.C."/>
            <person name="Morin E."/>
            <person name="Beaudet D."/>
            <person name="Noel J."/>
            <person name="Ndikumana S."/>
            <person name="Charron P."/>
            <person name="St-Onge C."/>
            <person name="Giorgi J."/>
            <person name="Grigoriev I.V."/>
            <person name="Roux C."/>
            <person name="Martin F.M."/>
            <person name="Corradi N."/>
        </authorList>
    </citation>
    <scope>NUCLEOTIDE SEQUENCE [LARGE SCALE GENOMIC DNA]</scope>
    <source>
        <strain evidence="2 3">A5</strain>
    </source>
</reference>
<dbReference type="VEuPathDB" id="FungiDB:RhiirA1_476030"/>
<organism evidence="2 3">
    <name type="scientific">Rhizophagus irregularis</name>
    <dbReference type="NCBI Taxonomy" id="588596"/>
    <lineage>
        <taxon>Eukaryota</taxon>
        <taxon>Fungi</taxon>
        <taxon>Fungi incertae sedis</taxon>
        <taxon>Mucoromycota</taxon>
        <taxon>Glomeromycotina</taxon>
        <taxon>Glomeromycetes</taxon>
        <taxon>Glomerales</taxon>
        <taxon>Glomeraceae</taxon>
        <taxon>Rhizophagus</taxon>
    </lineage>
</organism>
<comment type="caution">
    <text evidence="2">The sequence shown here is derived from an EMBL/GenBank/DDBJ whole genome shotgun (WGS) entry which is preliminary data.</text>
</comment>
<reference evidence="2 3" key="1">
    <citation type="submission" date="2016-04" db="EMBL/GenBank/DDBJ databases">
        <title>Genome analyses suggest a sexual origin of heterokaryosis in a supposedly ancient asexual fungus.</title>
        <authorList>
            <person name="Ropars J."/>
            <person name="Sedzielewska K."/>
            <person name="Noel J."/>
            <person name="Charron P."/>
            <person name="Farinelli L."/>
            <person name="Marton T."/>
            <person name="Kruger M."/>
            <person name="Pelin A."/>
            <person name="Brachmann A."/>
            <person name="Corradi N."/>
        </authorList>
    </citation>
    <scope>NUCLEOTIDE SEQUENCE [LARGE SCALE GENOMIC DNA]</scope>
    <source>
        <strain evidence="2 3">A5</strain>
    </source>
</reference>
<accession>A0A2N0NMR1</accession>
<proteinExistence type="predicted"/>
<feature type="compositionally biased region" description="Basic and acidic residues" evidence="1">
    <location>
        <begin position="208"/>
        <end position="221"/>
    </location>
</feature>
<feature type="region of interest" description="Disordered" evidence="1">
    <location>
        <begin position="1"/>
        <end position="107"/>
    </location>
</feature>
<dbReference type="VEuPathDB" id="FungiDB:RhiirFUN_021011"/>
<gene>
    <name evidence="2" type="ORF">RhiirA5_435868</name>
</gene>
<dbReference type="VEuPathDB" id="FungiDB:RhiirFUN_000962"/>
<sequence length="309" mass="35561">MSKDTSKNINKKGEKEGTERNERDVFYLVPPNVDEEETALRTSNTSSETLRSPFNTKSSSSSPSTLRSPFNTKSSSSPSASRTSLSNTKSSSSPSASRTSLSNTKSSSNIIKSKLAGLQVKILKIHLPKLMILDESQVEATETLRSLEKNLSNFDLKEFRKENNRLYKRIDFYKNLQMPRSMKKSSKPKRKHQRNNDSEDSDDEIIDVDVKMNEKDEKDDKDARVSNILTNEFMLIFTKFFITVNNLDGNEDHFENYACHLDYDQTFMSKTNVDIRKQLIPELMKSLKLNFNPTYNKLTKWLMLLHKSR</sequence>
<dbReference type="Proteomes" id="UP000232722">
    <property type="component" value="Unassembled WGS sequence"/>
</dbReference>
<evidence type="ECO:0000256" key="1">
    <source>
        <dbReference type="SAM" id="MobiDB-lite"/>
    </source>
</evidence>
<protein>
    <submittedName>
        <fullName evidence="2">Uncharacterized protein</fullName>
    </submittedName>
</protein>
<feature type="compositionally biased region" description="Polar residues" evidence="1">
    <location>
        <begin position="40"/>
        <end position="50"/>
    </location>
</feature>
<evidence type="ECO:0000313" key="2">
    <source>
        <dbReference type="EMBL" id="PKB95871.1"/>
    </source>
</evidence>
<dbReference type="AlphaFoldDB" id="A0A2N0NMR1"/>
<feature type="compositionally biased region" description="Low complexity" evidence="1">
    <location>
        <begin position="51"/>
        <end position="107"/>
    </location>
</feature>
<feature type="region of interest" description="Disordered" evidence="1">
    <location>
        <begin position="178"/>
        <end position="221"/>
    </location>
</feature>
<feature type="compositionally biased region" description="Basic residues" evidence="1">
    <location>
        <begin position="181"/>
        <end position="193"/>
    </location>
</feature>
<name>A0A2N0NMR1_9GLOM</name>
<dbReference type="VEuPathDB" id="FungiDB:FUN_015675"/>
<feature type="compositionally biased region" description="Basic and acidic residues" evidence="1">
    <location>
        <begin position="1"/>
        <end position="25"/>
    </location>
</feature>
<dbReference type="EMBL" id="LLXJ01004364">
    <property type="protein sequence ID" value="PKB95871.1"/>
    <property type="molecule type" value="Genomic_DNA"/>
</dbReference>